<comment type="subcellular location">
    <subcellularLocation>
        <location evidence="1">Cell outer membrane</location>
    </subcellularLocation>
</comment>
<dbReference type="SUPFAM" id="SSF48452">
    <property type="entry name" value="TPR-like"/>
    <property type="match status" value="1"/>
</dbReference>
<dbReference type="Pfam" id="PF14322">
    <property type="entry name" value="SusD-like_3"/>
    <property type="match status" value="1"/>
</dbReference>
<evidence type="ECO:0000256" key="1">
    <source>
        <dbReference type="ARBA" id="ARBA00004442"/>
    </source>
</evidence>
<dbReference type="EMBL" id="JABBHF010000002">
    <property type="protein sequence ID" value="NMH86865.1"/>
    <property type="molecule type" value="Genomic_DNA"/>
</dbReference>
<feature type="domain" description="SusD-like N-terminal" evidence="7">
    <location>
        <begin position="95"/>
        <end position="232"/>
    </location>
</feature>
<dbReference type="Gene3D" id="1.25.40.390">
    <property type="match status" value="1"/>
</dbReference>
<dbReference type="InterPro" id="IPR011990">
    <property type="entry name" value="TPR-like_helical_dom_sf"/>
</dbReference>
<reference evidence="8 9" key="1">
    <citation type="submission" date="2020-04" db="EMBL/GenBank/DDBJ databases">
        <title>A Flavivirga sp. nov.</title>
        <authorList>
            <person name="Sun X."/>
        </authorList>
    </citation>
    <scope>NUCLEOTIDE SEQUENCE [LARGE SCALE GENOMIC DNA]</scope>
    <source>
        <strain evidence="8 9">Y03</strain>
    </source>
</reference>
<evidence type="ECO:0000313" key="8">
    <source>
        <dbReference type="EMBL" id="NMH86865.1"/>
    </source>
</evidence>
<dbReference type="Proteomes" id="UP000746690">
    <property type="component" value="Unassembled WGS sequence"/>
</dbReference>
<keyword evidence="5" id="KW-0998">Cell outer membrane</keyword>
<name>A0ABX1RTH9_9FLAO</name>
<gene>
    <name evidence="8" type="ORF">HHX25_05070</name>
</gene>
<dbReference type="Pfam" id="PF07980">
    <property type="entry name" value="SusD_RagB"/>
    <property type="match status" value="1"/>
</dbReference>
<dbReference type="InterPro" id="IPR012944">
    <property type="entry name" value="SusD_RagB_dom"/>
</dbReference>
<feature type="domain" description="RagB/SusD" evidence="6">
    <location>
        <begin position="384"/>
        <end position="589"/>
    </location>
</feature>
<proteinExistence type="inferred from homology"/>
<evidence type="ECO:0000313" key="9">
    <source>
        <dbReference type="Proteomes" id="UP000746690"/>
    </source>
</evidence>
<comment type="caution">
    <text evidence="8">The sequence shown here is derived from an EMBL/GenBank/DDBJ whole genome shotgun (WGS) entry which is preliminary data.</text>
</comment>
<evidence type="ECO:0000256" key="3">
    <source>
        <dbReference type="ARBA" id="ARBA00022729"/>
    </source>
</evidence>
<organism evidence="8 9">
    <name type="scientific">Flavivirga algicola</name>
    <dbReference type="NCBI Taxonomy" id="2729136"/>
    <lineage>
        <taxon>Bacteria</taxon>
        <taxon>Pseudomonadati</taxon>
        <taxon>Bacteroidota</taxon>
        <taxon>Flavobacteriia</taxon>
        <taxon>Flavobacteriales</taxon>
        <taxon>Flavobacteriaceae</taxon>
        <taxon>Flavivirga</taxon>
    </lineage>
</organism>
<accession>A0ABX1RTH9</accession>
<dbReference type="RefSeq" id="WP_169670808.1">
    <property type="nucleotide sequence ID" value="NZ_JABBHF010000002.1"/>
</dbReference>
<keyword evidence="9" id="KW-1185">Reference proteome</keyword>
<evidence type="ECO:0000259" key="6">
    <source>
        <dbReference type="Pfam" id="PF07980"/>
    </source>
</evidence>
<dbReference type="PROSITE" id="PS51257">
    <property type="entry name" value="PROKAR_LIPOPROTEIN"/>
    <property type="match status" value="1"/>
</dbReference>
<protein>
    <submittedName>
        <fullName evidence="8">RagB/SusD family nutrient uptake outer membrane protein</fullName>
    </submittedName>
</protein>
<evidence type="ECO:0000256" key="4">
    <source>
        <dbReference type="ARBA" id="ARBA00023136"/>
    </source>
</evidence>
<evidence type="ECO:0000259" key="7">
    <source>
        <dbReference type="Pfam" id="PF14322"/>
    </source>
</evidence>
<sequence length="590" mass="67179">MKKLKINCVLLFIAIGFLFSCEEKLDLSDPNELSTGSFWKSLGDTNTGLTAAYQSLLDHDILQLVNEAIKTDEGWPGFGRPLGKTRALPYYELTYTNGSSYVENRWVSMYNTIFKANQVIEALENIKEDQTTEEEITLWTTQMGQARFLRGLMHFYLHSTYNNGSVIIRDFVPQTRDEFNQPLSPANEVQDFFRADLKYAYDNLPAQYEEPSVNLGRVTKGAAAVNLGKSYLFEKDYATAMVYFDDLINNVTADYNYKLVYDFDILFTSEGDFSEESILELSYSKDFREEIRVWSDQAISNRYAQSTVDAFGPLMPAWLVHTFKSDQMDILDDRNYYDDPDNGRTLKPVSLRTSSLVAIVEDDVSLRYGQTTGVSLKTSFNGWGFGAYKKYTNHDLDVTEGDGNPRGSRASGKNVVLDRLANVYLMQAECMIKTGDIDGALEAINTVRKRWGLVLLGPPNSRWSSSSFDNITYTADSLMEHLMYVEKPQEMCIEGYQTRWTDLRRWGVLEANFNRLAGETYYALTVKIKNVEGNEVNKNFASVNDENIDNVDGLKIIDYEYDAKAQNYNPESHDYLPIPLIEITANPNVN</sequence>
<comment type="similarity">
    <text evidence="2">Belongs to the SusD family.</text>
</comment>
<keyword evidence="3" id="KW-0732">Signal</keyword>
<dbReference type="InterPro" id="IPR033985">
    <property type="entry name" value="SusD-like_N"/>
</dbReference>
<evidence type="ECO:0000256" key="2">
    <source>
        <dbReference type="ARBA" id="ARBA00006275"/>
    </source>
</evidence>
<keyword evidence="4" id="KW-0472">Membrane</keyword>
<evidence type="ECO:0000256" key="5">
    <source>
        <dbReference type="ARBA" id="ARBA00023237"/>
    </source>
</evidence>